<dbReference type="GO" id="GO:0015627">
    <property type="term" value="C:type II protein secretion system complex"/>
    <property type="evidence" value="ECO:0007669"/>
    <property type="project" value="InterPro"/>
</dbReference>
<comment type="caution">
    <text evidence="4">The sequence shown here is derived from an EMBL/GenBank/DDBJ whole genome shotgun (WGS) entry which is preliminary data.</text>
</comment>
<dbReference type="InterPro" id="IPR012902">
    <property type="entry name" value="N_methyl_site"/>
</dbReference>
<reference evidence="4 5" key="1">
    <citation type="journal article" date="2011" name="J. Bacteriol.">
        <title>Genome sequence of 'Pedosphaera parvula' Ellin514, an aerobic Verrucomicrobial isolate from pasture soil.</title>
        <authorList>
            <person name="Kant R."/>
            <person name="van Passel M.W."/>
            <person name="Sangwan P."/>
            <person name="Palva A."/>
            <person name="Lucas S."/>
            <person name="Copeland A."/>
            <person name="Lapidus A."/>
            <person name="Glavina Del Rio T."/>
            <person name="Dalin E."/>
            <person name="Tice H."/>
            <person name="Bruce D."/>
            <person name="Goodwin L."/>
            <person name="Pitluck S."/>
            <person name="Chertkov O."/>
            <person name="Larimer F.W."/>
            <person name="Land M.L."/>
            <person name="Hauser L."/>
            <person name="Brettin T.S."/>
            <person name="Detter J.C."/>
            <person name="Han S."/>
            <person name="de Vos W.M."/>
            <person name="Janssen P.H."/>
            <person name="Smidt H."/>
        </authorList>
    </citation>
    <scope>NUCLEOTIDE SEQUENCE [LARGE SCALE GENOMIC DNA]</scope>
    <source>
        <strain evidence="4 5">Ellin514</strain>
    </source>
</reference>
<dbReference type="InterPro" id="IPR045584">
    <property type="entry name" value="Pilin-like"/>
</dbReference>
<keyword evidence="2" id="KW-1133">Transmembrane helix</keyword>
<sequence precursor="true">MKKSTDHPPSKRGLPHPLRAGARRAFTLIELLVVIAIIAILAGLLLPALAKAKEKAKRASCMNNLKQIGIGMQIYAGDNADFVIRARGSNVQVALDLDAAAGKFVGLTVENTNSTAIWNCPGRPPNFPIYEASFTQWVIGYQYFGGISTWSGPGYTGPGFSPIKLTTAKPHWALAADLVIRTGSDAWGVFSDPRDSDIFKSCPPHRNGNSPRPAGANEVFADGSARWIKGDQLRFLHSWSADRKCYFYQDRDDLPTSLTMNWDAATLKP</sequence>
<dbReference type="STRING" id="320771.Cflav_PD1786"/>
<evidence type="ECO:0000313" key="4">
    <source>
        <dbReference type="EMBL" id="EEF58690.1"/>
    </source>
</evidence>
<dbReference type="GO" id="GO:0015628">
    <property type="term" value="P:protein secretion by the type II secretion system"/>
    <property type="evidence" value="ECO:0007669"/>
    <property type="project" value="InterPro"/>
</dbReference>
<name>B9XN28_PEDPL</name>
<keyword evidence="1" id="KW-0488">Methylation</keyword>
<keyword evidence="2" id="KW-0812">Transmembrane</keyword>
<keyword evidence="5" id="KW-1185">Reference proteome</keyword>
<dbReference type="OrthoDB" id="285651at2"/>
<accession>B9XN28</accession>
<dbReference type="InterPro" id="IPR000983">
    <property type="entry name" value="Bac_GSPG_pilin"/>
</dbReference>
<evidence type="ECO:0000256" key="1">
    <source>
        <dbReference type="ARBA" id="ARBA00022481"/>
    </source>
</evidence>
<dbReference type="PRINTS" id="PR00813">
    <property type="entry name" value="BCTERIALGSPG"/>
</dbReference>
<dbReference type="RefSeq" id="WP_007417217.1">
    <property type="nucleotide sequence ID" value="NZ_ABOX02000038.1"/>
</dbReference>
<keyword evidence="2" id="KW-0472">Membrane</keyword>
<organism evidence="4 5">
    <name type="scientific">Pedosphaera parvula (strain Ellin514)</name>
    <dbReference type="NCBI Taxonomy" id="320771"/>
    <lineage>
        <taxon>Bacteria</taxon>
        <taxon>Pseudomonadati</taxon>
        <taxon>Verrucomicrobiota</taxon>
        <taxon>Pedosphaerae</taxon>
        <taxon>Pedosphaerales</taxon>
        <taxon>Pedosphaeraceae</taxon>
        <taxon>Pedosphaera</taxon>
    </lineage>
</organism>
<dbReference type="Pfam" id="PF07596">
    <property type="entry name" value="SBP_bac_10"/>
    <property type="match status" value="1"/>
</dbReference>
<proteinExistence type="predicted"/>
<dbReference type="InterPro" id="IPR011453">
    <property type="entry name" value="DUF1559"/>
</dbReference>
<evidence type="ECO:0000313" key="5">
    <source>
        <dbReference type="Proteomes" id="UP000003688"/>
    </source>
</evidence>
<gene>
    <name evidence="4" type="ORF">Cflav_PD1786</name>
</gene>
<protein>
    <recommendedName>
        <fullName evidence="3">DUF1559 domain-containing protein</fullName>
    </recommendedName>
</protein>
<dbReference type="Gene3D" id="3.30.700.10">
    <property type="entry name" value="Glycoprotein, Type 4 Pilin"/>
    <property type="match status" value="1"/>
</dbReference>
<feature type="transmembrane region" description="Helical" evidence="2">
    <location>
        <begin position="25"/>
        <end position="50"/>
    </location>
</feature>
<evidence type="ECO:0000259" key="3">
    <source>
        <dbReference type="Pfam" id="PF07596"/>
    </source>
</evidence>
<dbReference type="Pfam" id="PF07963">
    <property type="entry name" value="N_methyl"/>
    <property type="match status" value="1"/>
</dbReference>
<dbReference type="NCBIfam" id="TIGR02532">
    <property type="entry name" value="IV_pilin_GFxxxE"/>
    <property type="match status" value="1"/>
</dbReference>
<evidence type="ECO:0000256" key="2">
    <source>
        <dbReference type="SAM" id="Phobius"/>
    </source>
</evidence>
<dbReference type="EMBL" id="ABOX02000038">
    <property type="protein sequence ID" value="EEF58690.1"/>
    <property type="molecule type" value="Genomic_DNA"/>
</dbReference>
<feature type="domain" description="DUF1559" evidence="3">
    <location>
        <begin position="51"/>
        <end position="78"/>
    </location>
</feature>
<dbReference type="PANTHER" id="PTHR30093">
    <property type="entry name" value="GENERAL SECRETION PATHWAY PROTEIN G"/>
    <property type="match status" value="1"/>
</dbReference>
<dbReference type="SUPFAM" id="SSF54523">
    <property type="entry name" value="Pili subunits"/>
    <property type="match status" value="1"/>
</dbReference>
<dbReference type="AlphaFoldDB" id="B9XN28"/>
<dbReference type="Proteomes" id="UP000003688">
    <property type="component" value="Unassembled WGS sequence"/>
</dbReference>